<dbReference type="AlphaFoldDB" id="A0A9Q9EKE0"/>
<dbReference type="InterPro" id="IPR050491">
    <property type="entry name" value="AmpC-like"/>
</dbReference>
<proteinExistence type="inferred from homology"/>
<gene>
    <name evidence="3" type="ORF">Slin15195_G080250</name>
</gene>
<dbReference type="Proteomes" id="UP001056384">
    <property type="component" value="Chromosome 6"/>
</dbReference>
<organism evidence="3 4">
    <name type="scientific">Septoria linicola</name>
    <dbReference type="NCBI Taxonomy" id="215465"/>
    <lineage>
        <taxon>Eukaryota</taxon>
        <taxon>Fungi</taxon>
        <taxon>Dikarya</taxon>
        <taxon>Ascomycota</taxon>
        <taxon>Pezizomycotina</taxon>
        <taxon>Dothideomycetes</taxon>
        <taxon>Dothideomycetidae</taxon>
        <taxon>Mycosphaerellales</taxon>
        <taxon>Mycosphaerellaceae</taxon>
        <taxon>Septoria</taxon>
    </lineage>
</organism>
<evidence type="ECO:0000313" key="3">
    <source>
        <dbReference type="EMBL" id="USW54706.1"/>
    </source>
</evidence>
<evidence type="ECO:0000259" key="2">
    <source>
        <dbReference type="Pfam" id="PF00144"/>
    </source>
</evidence>
<name>A0A9Q9EKE0_9PEZI</name>
<dbReference type="Pfam" id="PF00144">
    <property type="entry name" value="Beta-lactamase"/>
    <property type="match status" value="1"/>
</dbReference>
<dbReference type="InterPro" id="IPR012338">
    <property type="entry name" value="Beta-lactam/transpept-like"/>
</dbReference>
<dbReference type="InterPro" id="IPR001466">
    <property type="entry name" value="Beta-lactam-related"/>
</dbReference>
<protein>
    <submittedName>
        <fullName evidence="3">Beta-lactamase/transpeptidase</fullName>
    </submittedName>
</protein>
<evidence type="ECO:0000313" key="4">
    <source>
        <dbReference type="Proteomes" id="UP001056384"/>
    </source>
</evidence>
<dbReference type="EMBL" id="CP099423">
    <property type="protein sequence ID" value="USW54706.1"/>
    <property type="molecule type" value="Genomic_DNA"/>
</dbReference>
<sequence length="393" mass="44687">MTAIPNHDSGTAPIIKHFNSSPFAQRVQHLLEEWHVPGLSIAITQDKESSSKGFGFATLDPKVPCTADTIFDIASSSKSLTAASVGLLVQDDEKYSNVQWDAKMSDLLPEDFVMSEDSYTRDTRRCLIRHRIPEPRYCQEKSKTFVLCKLQESPEAQGAGSIQTSVNNYIKWVRALMYHEGPIEKDLYEGLTRVRIFQDPEIESEDRHPLKSFTGYAAGLEVFYYRGYQVVGHDDLISGYGSRHFWLPELDFGAVLLGNAEGALYAIEVLAYELVDELLEIPQAQRTDWSARARESEEQLKSEMLEPVAKKLRPDLEKPEPQKVPLSSYAGDYWNAGYKGLKVELTDYWAGFGENEAAEFEFENGRVVKMGLKLESDFEDYIWFHRVGLREED</sequence>
<reference evidence="3" key="1">
    <citation type="submission" date="2022-06" db="EMBL/GenBank/DDBJ databases">
        <title>Complete genome sequences of two strains of the flax pathogen Septoria linicola.</title>
        <authorList>
            <person name="Lapalu N."/>
            <person name="Simon A."/>
            <person name="Demenou B."/>
            <person name="Paumier D."/>
            <person name="Guillot M.-P."/>
            <person name="Gout L."/>
            <person name="Valade R."/>
        </authorList>
    </citation>
    <scope>NUCLEOTIDE SEQUENCE</scope>
    <source>
        <strain evidence="3">SE15195</strain>
    </source>
</reference>
<keyword evidence="4" id="KW-1185">Reference proteome</keyword>
<dbReference type="SUPFAM" id="SSF56601">
    <property type="entry name" value="beta-lactamase/transpeptidase-like"/>
    <property type="match status" value="1"/>
</dbReference>
<accession>A0A9Q9EKE0</accession>
<feature type="domain" description="Beta-lactamase-related" evidence="2">
    <location>
        <begin position="23"/>
        <end position="115"/>
    </location>
</feature>
<evidence type="ECO:0000256" key="1">
    <source>
        <dbReference type="ARBA" id="ARBA00038215"/>
    </source>
</evidence>
<dbReference type="PANTHER" id="PTHR46825">
    <property type="entry name" value="D-ALANYL-D-ALANINE-CARBOXYPEPTIDASE/ENDOPEPTIDASE AMPH"/>
    <property type="match status" value="1"/>
</dbReference>
<dbReference type="Gene3D" id="3.40.710.10">
    <property type="entry name" value="DD-peptidase/beta-lactamase superfamily"/>
    <property type="match status" value="2"/>
</dbReference>
<comment type="similarity">
    <text evidence="1">Belongs to the peptidase S12 family.</text>
</comment>
<dbReference type="PANTHER" id="PTHR46825:SF9">
    <property type="entry name" value="BETA-LACTAMASE-RELATED DOMAIN-CONTAINING PROTEIN"/>
    <property type="match status" value="1"/>
</dbReference>